<proteinExistence type="predicted"/>
<dbReference type="Pfam" id="PF20237">
    <property type="entry name" value="DUF6594"/>
    <property type="match status" value="1"/>
</dbReference>
<gene>
    <name evidence="3" type="ORF">FIESC28_03396</name>
</gene>
<evidence type="ECO:0000256" key="1">
    <source>
        <dbReference type="SAM" id="Phobius"/>
    </source>
</evidence>
<keyword evidence="1" id="KW-1133">Transmembrane helix</keyword>
<feature type="transmembrane region" description="Helical" evidence="1">
    <location>
        <begin position="198"/>
        <end position="218"/>
    </location>
</feature>
<name>A0A366S534_9HYPO</name>
<feature type="domain" description="DUF6594" evidence="2">
    <location>
        <begin position="76"/>
        <end position="262"/>
    </location>
</feature>
<dbReference type="AlphaFoldDB" id="A0A366S534"/>
<feature type="transmembrane region" description="Helical" evidence="1">
    <location>
        <begin position="249"/>
        <end position="266"/>
    </location>
</feature>
<evidence type="ECO:0000313" key="4">
    <source>
        <dbReference type="Proteomes" id="UP000253153"/>
    </source>
</evidence>
<reference evidence="3 4" key="1">
    <citation type="submission" date="2018-06" db="EMBL/GenBank/DDBJ databases">
        <title>Fusarium incarnatum-equiseti species complex species 28.</title>
        <authorList>
            <person name="Gardiner D.M."/>
        </authorList>
    </citation>
    <scope>NUCLEOTIDE SEQUENCE [LARGE SCALE GENOMIC DNA]</scope>
    <source>
        <strain evidence="3 4">FIESC_28</strain>
    </source>
</reference>
<evidence type="ECO:0000313" key="3">
    <source>
        <dbReference type="EMBL" id="RBR23780.1"/>
    </source>
</evidence>
<protein>
    <recommendedName>
        <fullName evidence="2">DUF6594 domain-containing protein</fullName>
    </recommendedName>
</protein>
<dbReference type="RefSeq" id="XP_031018371.1">
    <property type="nucleotide sequence ID" value="XM_031157545.1"/>
</dbReference>
<dbReference type="OrthoDB" id="3546297at2759"/>
<dbReference type="Proteomes" id="UP000253153">
    <property type="component" value="Unassembled WGS sequence"/>
</dbReference>
<dbReference type="GeneID" id="41992841"/>
<dbReference type="EMBL" id="QKXC01000069">
    <property type="protein sequence ID" value="RBR23780.1"/>
    <property type="molecule type" value="Genomic_DNA"/>
</dbReference>
<keyword evidence="1" id="KW-0472">Membrane</keyword>
<keyword evidence="1" id="KW-0812">Transmembrane</keyword>
<feature type="transmembrane region" description="Helical" evidence="1">
    <location>
        <begin position="224"/>
        <end position="242"/>
    </location>
</feature>
<organism evidence="3 4">
    <name type="scientific">Fusarium coffeatum</name>
    <dbReference type="NCBI Taxonomy" id="231269"/>
    <lineage>
        <taxon>Eukaryota</taxon>
        <taxon>Fungi</taxon>
        <taxon>Dikarya</taxon>
        <taxon>Ascomycota</taxon>
        <taxon>Pezizomycotina</taxon>
        <taxon>Sordariomycetes</taxon>
        <taxon>Hypocreomycetidae</taxon>
        <taxon>Hypocreales</taxon>
        <taxon>Nectriaceae</taxon>
        <taxon>Fusarium</taxon>
        <taxon>Fusarium incarnatum-equiseti species complex</taxon>
    </lineage>
</organism>
<keyword evidence="4" id="KW-1185">Reference proteome</keyword>
<dbReference type="InterPro" id="IPR046529">
    <property type="entry name" value="DUF6594"/>
</dbReference>
<evidence type="ECO:0000259" key="2">
    <source>
        <dbReference type="Pfam" id="PF20237"/>
    </source>
</evidence>
<sequence>MSKAKSPEIETDQERDKLLEGLSSLPYHERLTRFLRGSTRHWVTGGVNVVDFRPLYSVTIHHLQRQMAEEIHDLTDNEVTDQQLVRIRDILHHYTNALRNFEFIHANRWNTFFVKDIAASRMDDGPGSKLHAALMSELDLAAGDSHCSIYQDADLLGSFNPKLMQHSTAIGRSLGTGLAQTFSSQERRLKARRASKRFGFAVIGGLIIVVPMLILAAGTANVKMQAVISASIFVFAGGVALFSTTEPENLLVVTAAYAAVLVAFIADK</sequence>
<accession>A0A366S534</accession>
<comment type="caution">
    <text evidence="3">The sequence shown here is derived from an EMBL/GenBank/DDBJ whole genome shotgun (WGS) entry which is preliminary data.</text>
</comment>